<sequence>MAVIVAKGVLFDMDGTLVDTTACVERAWRDKAILHGLDEELVVRGVHGRPTIDMLRAHFPPECHSADHAHAFEAAFVDIREGVCAVPGAHAALAAVADAPWAVVTAASGMWARKRLSQVDLPPPPHLVAAEDVALGKPDPEGYRRGARALGLDPSETVAFEDSPLGVMAAVAAGATVVALLTSSPRERLEAAGAHHIVEDLSHVAITNHGDQISIAV</sequence>
<organism evidence="1 2">
    <name type="scientific">Coemansia nantahalensis</name>
    <dbReference type="NCBI Taxonomy" id="2789366"/>
    <lineage>
        <taxon>Eukaryota</taxon>
        <taxon>Fungi</taxon>
        <taxon>Fungi incertae sedis</taxon>
        <taxon>Zoopagomycota</taxon>
        <taxon>Kickxellomycotina</taxon>
        <taxon>Kickxellomycetes</taxon>
        <taxon>Kickxellales</taxon>
        <taxon>Kickxellaceae</taxon>
        <taxon>Coemansia</taxon>
    </lineage>
</organism>
<name>A0ACC1JWE5_9FUNG</name>
<evidence type="ECO:0000313" key="1">
    <source>
        <dbReference type="EMBL" id="KAJ2768508.1"/>
    </source>
</evidence>
<comment type="caution">
    <text evidence="1">The sequence shown here is derived from an EMBL/GenBank/DDBJ whole genome shotgun (WGS) entry which is preliminary data.</text>
</comment>
<proteinExistence type="predicted"/>
<keyword evidence="2" id="KW-1185">Reference proteome</keyword>
<dbReference type="EMBL" id="JANBUJ010001156">
    <property type="protein sequence ID" value="KAJ2768508.1"/>
    <property type="molecule type" value="Genomic_DNA"/>
</dbReference>
<gene>
    <name evidence="1" type="ORF">IWQ57_003504</name>
</gene>
<accession>A0ACC1JWE5</accession>
<dbReference type="Proteomes" id="UP001140234">
    <property type="component" value="Unassembled WGS sequence"/>
</dbReference>
<protein>
    <submittedName>
        <fullName evidence="1">Uncharacterized protein</fullName>
    </submittedName>
</protein>
<reference evidence="1" key="1">
    <citation type="submission" date="2022-07" db="EMBL/GenBank/DDBJ databases">
        <title>Phylogenomic reconstructions and comparative analyses of Kickxellomycotina fungi.</title>
        <authorList>
            <person name="Reynolds N.K."/>
            <person name="Stajich J.E."/>
            <person name="Barry K."/>
            <person name="Grigoriev I.V."/>
            <person name="Crous P."/>
            <person name="Smith M.E."/>
        </authorList>
    </citation>
    <scope>NUCLEOTIDE SEQUENCE</scope>
    <source>
        <strain evidence="1">CBS 109366</strain>
    </source>
</reference>
<evidence type="ECO:0000313" key="2">
    <source>
        <dbReference type="Proteomes" id="UP001140234"/>
    </source>
</evidence>